<proteinExistence type="predicted"/>
<comment type="caution">
    <text evidence="3">The sequence shown here is derived from an EMBL/GenBank/DDBJ whole genome shotgun (WGS) entry which is preliminary data.</text>
</comment>
<feature type="transmembrane region" description="Helical" evidence="1">
    <location>
        <begin position="200"/>
        <end position="228"/>
    </location>
</feature>
<keyword evidence="4" id="KW-1185">Reference proteome</keyword>
<feature type="domain" description="DUF1206" evidence="2">
    <location>
        <begin position="117"/>
        <end position="183"/>
    </location>
</feature>
<accession>A0A3N2C3E6</accession>
<dbReference type="AlphaFoldDB" id="A0A3N2C3E6"/>
<dbReference type="Pfam" id="PF06724">
    <property type="entry name" value="DUF1206"/>
    <property type="match status" value="3"/>
</dbReference>
<dbReference type="RefSeq" id="WP_085514369.1">
    <property type="nucleotide sequence ID" value="NZ_FXAP01000009.1"/>
</dbReference>
<keyword evidence="1" id="KW-0812">Transmembrane</keyword>
<keyword evidence="1" id="KW-0472">Membrane</keyword>
<protein>
    <submittedName>
        <fullName evidence="3">Uncharacterized protein DUF1206</fullName>
    </submittedName>
</protein>
<feature type="transmembrane region" description="Helical" evidence="1">
    <location>
        <begin position="159"/>
        <end position="179"/>
    </location>
</feature>
<feature type="transmembrane region" description="Helical" evidence="1">
    <location>
        <begin position="35"/>
        <end position="56"/>
    </location>
</feature>
<evidence type="ECO:0000256" key="1">
    <source>
        <dbReference type="SAM" id="Phobius"/>
    </source>
</evidence>
<evidence type="ECO:0000313" key="4">
    <source>
        <dbReference type="Proteomes" id="UP000266915"/>
    </source>
</evidence>
<feature type="domain" description="DUF1206" evidence="2">
    <location>
        <begin position="29"/>
        <end position="100"/>
    </location>
</feature>
<feature type="domain" description="DUF1206" evidence="2">
    <location>
        <begin position="207"/>
        <end position="276"/>
    </location>
</feature>
<evidence type="ECO:0000259" key="2">
    <source>
        <dbReference type="Pfam" id="PF06724"/>
    </source>
</evidence>
<feature type="transmembrane region" description="Helical" evidence="1">
    <location>
        <begin position="121"/>
        <end position="139"/>
    </location>
</feature>
<dbReference type="EMBL" id="RKHL01000001">
    <property type="protein sequence ID" value="ROR82048.1"/>
    <property type="molecule type" value="Genomic_DNA"/>
</dbReference>
<dbReference type="Proteomes" id="UP000266915">
    <property type="component" value="Unassembled WGS sequence"/>
</dbReference>
<name>A0A3N2C3E6_9MICO</name>
<dbReference type="InterPro" id="IPR009597">
    <property type="entry name" value="DUF1206"/>
</dbReference>
<feature type="transmembrane region" description="Helical" evidence="1">
    <location>
        <begin position="240"/>
        <end position="268"/>
    </location>
</feature>
<sequence length="278" mass="27703">MPENARAAADQAAGTAQNSTALRTLARTGHAVNGLLHVLIGGIAISIALSGASGGSGGGGDADQSGALKTLAGTPGGIVIIWVVAVGLFALGLWTAISAFLVRESDTRKRWSKRISTAGRAIAYLAVGSTALTFALGGSQDSSQSSQGLTATLLSSPGGVFVVIVVGLVVIGIGGFFVFKGVTQKFLEDVHPPAGTTKRAVVVLGVVGWIAKGVALVTVGILFIVAAATQDPEKASGMDGAISALAALPFGVVILLVVGVGLIAYGLFCGARARWGSL</sequence>
<reference evidence="3 4" key="1">
    <citation type="submission" date="2018-11" db="EMBL/GenBank/DDBJ databases">
        <title>Sequencing the genomes of 1000 actinobacteria strains.</title>
        <authorList>
            <person name="Klenk H.-P."/>
        </authorList>
    </citation>
    <scope>NUCLEOTIDE SEQUENCE [LARGE SCALE GENOMIC DNA]</scope>
    <source>
        <strain evidence="3 4">DSM 14012</strain>
    </source>
</reference>
<evidence type="ECO:0000313" key="3">
    <source>
        <dbReference type="EMBL" id="ROR82048.1"/>
    </source>
</evidence>
<organism evidence="3 4">
    <name type="scientific">Plantibacter flavus</name>
    <dbReference type="NCBI Taxonomy" id="150123"/>
    <lineage>
        <taxon>Bacteria</taxon>
        <taxon>Bacillati</taxon>
        <taxon>Actinomycetota</taxon>
        <taxon>Actinomycetes</taxon>
        <taxon>Micrococcales</taxon>
        <taxon>Microbacteriaceae</taxon>
        <taxon>Plantibacter</taxon>
    </lineage>
</organism>
<feature type="transmembrane region" description="Helical" evidence="1">
    <location>
        <begin position="76"/>
        <end position="101"/>
    </location>
</feature>
<keyword evidence="1" id="KW-1133">Transmembrane helix</keyword>
<gene>
    <name evidence="3" type="ORF">EDD42_2130</name>
</gene>